<comment type="caution">
    <text evidence="10">The sequence shown here is derived from an EMBL/GenBank/DDBJ whole genome shotgun (WGS) entry which is preliminary data.</text>
</comment>
<feature type="region of interest" description="Disordered" evidence="7">
    <location>
        <begin position="356"/>
        <end position="395"/>
    </location>
</feature>
<accession>A0ABT7PIJ6</accession>
<gene>
    <name evidence="10" type="ORF">QTN89_12825</name>
</gene>
<protein>
    <submittedName>
        <fullName evidence="10">MotA/TolQ/ExbB proton channel family protein</fullName>
    </submittedName>
</protein>
<feature type="compositionally biased region" description="Polar residues" evidence="7">
    <location>
        <begin position="386"/>
        <end position="395"/>
    </location>
</feature>
<evidence type="ECO:0000256" key="8">
    <source>
        <dbReference type="SAM" id="Phobius"/>
    </source>
</evidence>
<evidence type="ECO:0000256" key="4">
    <source>
        <dbReference type="ARBA" id="ARBA00022989"/>
    </source>
</evidence>
<evidence type="ECO:0000256" key="3">
    <source>
        <dbReference type="ARBA" id="ARBA00022692"/>
    </source>
</evidence>
<evidence type="ECO:0000313" key="11">
    <source>
        <dbReference type="Proteomes" id="UP001239462"/>
    </source>
</evidence>
<evidence type="ECO:0000256" key="2">
    <source>
        <dbReference type="ARBA" id="ARBA00022475"/>
    </source>
</evidence>
<proteinExistence type="inferred from homology"/>
<reference evidence="10 11" key="1">
    <citation type="submission" date="2023-06" db="EMBL/GenBank/DDBJ databases">
        <title>Roseiconus lacunae JC819 isolated from Gulf of Mannar region, Tamil Nadu.</title>
        <authorList>
            <person name="Pk S."/>
            <person name="Ch S."/>
            <person name="Ch V.R."/>
        </authorList>
    </citation>
    <scope>NUCLEOTIDE SEQUENCE [LARGE SCALE GENOMIC DNA]</scope>
    <source>
        <strain evidence="10 11">JC819</strain>
    </source>
</reference>
<dbReference type="PANTHER" id="PTHR30625:SF11">
    <property type="entry name" value="MOTA_TOLQ_EXBB PROTON CHANNEL DOMAIN-CONTAINING PROTEIN"/>
    <property type="match status" value="1"/>
</dbReference>
<keyword evidence="6" id="KW-0813">Transport</keyword>
<sequence>MKFETSPTIHLTLPSYRGIAFTKAKSTRRQARFGGTETPSNPVAHWQSLKSDSVAFAVTKTRPRMSFFAIVLTAVMVTFGIGQPPAAAQEPSLQPELSQPENGQTEPSQTIGAGDIQAIMADEATETPTVSEPSGIDMLTLLASGGRFMIPIALMSLLVVTLAAERMLSLRRGKVYPKRLVRELERLADPIETFDPPKAYAACLNHPSPTASVVGAMLLRTGQPLGEIERAAGETVAREADRYASPVRWLSLAAAATPLMGLLGTVWGMIVAFHESTSLSADRSRSEQLSEGIYTALVTTLAGLIVAIPAAILAQYLENRIAKLFHQIEQLAFDLAPGLTRYIGRQQLTSDGMLTTMESANETTAGSSRQSPPPPPPPTARGEHGPSSNPSSKAG</sequence>
<comment type="similarity">
    <text evidence="6">Belongs to the exbB/tolQ family.</text>
</comment>
<keyword evidence="3 8" id="KW-0812">Transmembrane</keyword>
<feature type="compositionally biased region" description="Polar residues" evidence="7">
    <location>
        <begin position="356"/>
        <end position="370"/>
    </location>
</feature>
<name>A0ABT7PIJ6_9BACT</name>
<dbReference type="InterPro" id="IPR002898">
    <property type="entry name" value="MotA_ExbB_proton_chnl"/>
</dbReference>
<dbReference type="EMBL" id="JASZZN010000008">
    <property type="protein sequence ID" value="MDM4016319.1"/>
    <property type="molecule type" value="Genomic_DNA"/>
</dbReference>
<evidence type="ECO:0000256" key="5">
    <source>
        <dbReference type="ARBA" id="ARBA00023136"/>
    </source>
</evidence>
<comment type="subcellular location">
    <subcellularLocation>
        <location evidence="1">Cell membrane</location>
        <topology evidence="1">Multi-pass membrane protein</topology>
    </subcellularLocation>
    <subcellularLocation>
        <location evidence="6">Membrane</location>
        <topology evidence="6">Multi-pass membrane protein</topology>
    </subcellularLocation>
</comment>
<evidence type="ECO:0000256" key="6">
    <source>
        <dbReference type="RuleBase" id="RU004057"/>
    </source>
</evidence>
<dbReference type="PANTHER" id="PTHR30625">
    <property type="entry name" value="PROTEIN TOLQ"/>
    <property type="match status" value="1"/>
</dbReference>
<feature type="domain" description="MotA/TolQ/ExbB proton channel" evidence="9">
    <location>
        <begin position="220"/>
        <end position="329"/>
    </location>
</feature>
<feature type="region of interest" description="Disordered" evidence="7">
    <location>
        <begin position="87"/>
        <end position="110"/>
    </location>
</feature>
<evidence type="ECO:0000256" key="1">
    <source>
        <dbReference type="ARBA" id="ARBA00004651"/>
    </source>
</evidence>
<feature type="transmembrane region" description="Helical" evidence="8">
    <location>
        <begin position="249"/>
        <end position="273"/>
    </location>
</feature>
<feature type="transmembrane region" description="Helical" evidence="8">
    <location>
        <begin position="65"/>
        <end position="82"/>
    </location>
</feature>
<keyword evidence="5 8" id="KW-0472">Membrane</keyword>
<dbReference type="RefSeq" id="WP_230773022.1">
    <property type="nucleotide sequence ID" value="NZ_JAJMQV010000015.1"/>
</dbReference>
<feature type="transmembrane region" description="Helical" evidence="8">
    <location>
        <begin position="293"/>
        <end position="317"/>
    </location>
</feature>
<dbReference type="InterPro" id="IPR050790">
    <property type="entry name" value="ExbB/TolQ_transport"/>
</dbReference>
<dbReference type="Proteomes" id="UP001239462">
    <property type="component" value="Unassembled WGS sequence"/>
</dbReference>
<evidence type="ECO:0000259" key="9">
    <source>
        <dbReference type="Pfam" id="PF01618"/>
    </source>
</evidence>
<organism evidence="10 11">
    <name type="scientific">Roseiconus lacunae</name>
    <dbReference type="NCBI Taxonomy" id="2605694"/>
    <lineage>
        <taxon>Bacteria</taxon>
        <taxon>Pseudomonadati</taxon>
        <taxon>Planctomycetota</taxon>
        <taxon>Planctomycetia</taxon>
        <taxon>Pirellulales</taxon>
        <taxon>Pirellulaceae</taxon>
        <taxon>Roseiconus</taxon>
    </lineage>
</organism>
<feature type="compositionally biased region" description="Polar residues" evidence="7">
    <location>
        <begin position="91"/>
        <end position="110"/>
    </location>
</feature>
<feature type="transmembrane region" description="Helical" evidence="8">
    <location>
        <begin position="148"/>
        <end position="168"/>
    </location>
</feature>
<evidence type="ECO:0000313" key="10">
    <source>
        <dbReference type="EMBL" id="MDM4016319.1"/>
    </source>
</evidence>
<keyword evidence="2" id="KW-1003">Cell membrane</keyword>
<keyword evidence="6" id="KW-0653">Protein transport</keyword>
<keyword evidence="4 8" id="KW-1133">Transmembrane helix</keyword>
<keyword evidence="11" id="KW-1185">Reference proteome</keyword>
<dbReference type="Pfam" id="PF01618">
    <property type="entry name" value="MotA_ExbB"/>
    <property type="match status" value="1"/>
</dbReference>
<evidence type="ECO:0000256" key="7">
    <source>
        <dbReference type="SAM" id="MobiDB-lite"/>
    </source>
</evidence>